<keyword evidence="2" id="KW-1185">Reference proteome</keyword>
<sequence>MEVESGESNPRKGTTFKAVKERAEKRGNRISSGVIVKYFDNTDAPYDWFLPGWIVEECFVSSDYKGRERIYKNNYDSIGHLYHGKCQVFFAWEKLNIIFHDGTKFSSTIQPESNQSYGASMLSKYFTMTPGEILLSLFSAFSFTAYKVASVNGGYSLACCCCAISSTAGGLSHFLFLGLDSPLSTSISALKPTMLIDNSTTESPLTLATFKAVKERVEKRGNRISSGVIVKYFDNTDAPYDWLLPGWIVEECFVPSNYKGRERIYKGFSLKHDEGNNAGLIYLIDLVATLIIRRNKSLLNNLTREQPVIRSIDYFTMTPGEILLPLFSALSFTACKVASVNGGYSLACGCCAVSSTAGGLSHFLFLELDSPLSTSISALKPTMLIVLAQWWRWRVVSRARGKEMGETTSSSSRLRTTFKAVKERVEKRGNRISSGVIVKYFDNTDAPYDWLLPGWIVKERFVPSNYIGRERIYKIIMMMMMIVQKNYDPIGHLYHGKCQVFFAWEKLNIIFHDGIKRSSTIQPGSNQSYGASMLSKYFTMTPGEILLPLFSALSFTACKVASVNSGYSLAYCYCAVSTTAGGLSHFLFLRLESPLFTSISALKPTMLIVLYEPSLFSSFI</sequence>
<proteinExistence type="predicted"/>
<name>A0A8J6D402_9ROSI</name>
<comment type="caution">
    <text evidence="1">The sequence shown here is derived from an EMBL/GenBank/DDBJ whole genome shotgun (WGS) entry which is preliminary data.</text>
</comment>
<dbReference type="AlphaFoldDB" id="A0A8J6D402"/>
<accession>A0A8J6D402</accession>
<reference evidence="1 2" key="1">
    <citation type="journal article" date="2021" name="bioRxiv">
        <title>The Gossypium anomalum genome as a resource for cotton improvement and evolutionary analysis of hybrid incompatibility.</title>
        <authorList>
            <person name="Grover C.E."/>
            <person name="Yuan D."/>
            <person name="Arick M.A."/>
            <person name="Miller E.R."/>
            <person name="Hu G."/>
            <person name="Peterson D.G."/>
            <person name="Wendel J.F."/>
            <person name="Udall J.A."/>
        </authorList>
    </citation>
    <scope>NUCLEOTIDE SEQUENCE [LARGE SCALE GENOMIC DNA]</scope>
    <source>
        <strain evidence="1">JFW-Udall</strain>
        <tissue evidence="1">Leaf</tissue>
    </source>
</reference>
<organism evidence="1 2">
    <name type="scientific">Gossypium anomalum</name>
    <dbReference type="NCBI Taxonomy" id="47600"/>
    <lineage>
        <taxon>Eukaryota</taxon>
        <taxon>Viridiplantae</taxon>
        <taxon>Streptophyta</taxon>
        <taxon>Embryophyta</taxon>
        <taxon>Tracheophyta</taxon>
        <taxon>Spermatophyta</taxon>
        <taxon>Magnoliopsida</taxon>
        <taxon>eudicotyledons</taxon>
        <taxon>Gunneridae</taxon>
        <taxon>Pentapetalae</taxon>
        <taxon>rosids</taxon>
        <taxon>malvids</taxon>
        <taxon>Malvales</taxon>
        <taxon>Malvaceae</taxon>
        <taxon>Malvoideae</taxon>
        <taxon>Gossypium</taxon>
    </lineage>
</organism>
<gene>
    <name evidence="1" type="ORF">CXB51_013702</name>
</gene>
<dbReference type="EMBL" id="JAHUZN010000006">
    <property type="protein sequence ID" value="KAG8490403.1"/>
    <property type="molecule type" value="Genomic_DNA"/>
</dbReference>
<dbReference type="Proteomes" id="UP000701853">
    <property type="component" value="Chromosome 6"/>
</dbReference>
<evidence type="ECO:0000313" key="1">
    <source>
        <dbReference type="EMBL" id="KAG8490403.1"/>
    </source>
</evidence>
<evidence type="ECO:0000313" key="2">
    <source>
        <dbReference type="Proteomes" id="UP000701853"/>
    </source>
</evidence>
<protein>
    <submittedName>
        <fullName evidence="1">Uncharacterized protein</fullName>
    </submittedName>
</protein>